<organism evidence="1 2">
    <name type="scientific">Rhizopus stolonifer</name>
    <name type="common">Rhizopus nigricans</name>
    <dbReference type="NCBI Taxonomy" id="4846"/>
    <lineage>
        <taxon>Eukaryota</taxon>
        <taxon>Fungi</taxon>
        <taxon>Fungi incertae sedis</taxon>
        <taxon>Mucoromycota</taxon>
        <taxon>Mucoromycotina</taxon>
        <taxon>Mucoromycetes</taxon>
        <taxon>Mucorales</taxon>
        <taxon>Mucorineae</taxon>
        <taxon>Rhizopodaceae</taxon>
        <taxon>Rhizopus</taxon>
    </lineage>
</organism>
<accession>A0A367IPR5</accession>
<dbReference type="EMBL" id="PJQM01006452">
    <property type="protein sequence ID" value="RCH79655.1"/>
    <property type="molecule type" value="Genomic_DNA"/>
</dbReference>
<protein>
    <submittedName>
        <fullName evidence="1">Uncharacterized protein</fullName>
    </submittedName>
</protein>
<evidence type="ECO:0000313" key="2">
    <source>
        <dbReference type="Proteomes" id="UP000253551"/>
    </source>
</evidence>
<proteinExistence type="predicted"/>
<sequence length="260" mass="30248">MECKQKYKFLAIKSFSFSGDDSKKLSIMANIYKLISQEKSILDHWQSSSEWTIIIKIWANVFETLFEDTMIELIWGDTKNDPFKIDLRLCVVVDKKKHDVSNTEFKKNGNRSERKKDTAKLLTEGKQILNELIKLHNLDLEESKKKRSMVVQVCGLKALITEVRLVAPGCYMPNQFGKTLKYPYDLKSAKLFLKQSLQQLFAYKDHVIEEAQLIRGALRKDTSSLGSTTATEDQYFIKQVYHVQDSMKTWPKMNNDIFKQ</sequence>
<dbReference type="Proteomes" id="UP000253551">
    <property type="component" value="Unassembled WGS sequence"/>
</dbReference>
<gene>
    <name evidence="1" type="ORF">CU098_005772</name>
</gene>
<keyword evidence="2" id="KW-1185">Reference proteome</keyword>
<name>A0A367IPR5_RHIST</name>
<reference evidence="1 2" key="1">
    <citation type="journal article" date="2018" name="G3 (Bethesda)">
        <title>Phylogenetic and Phylogenomic Definition of Rhizopus Species.</title>
        <authorList>
            <person name="Gryganskyi A.P."/>
            <person name="Golan J."/>
            <person name="Dolatabadi S."/>
            <person name="Mondo S."/>
            <person name="Robb S."/>
            <person name="Idnurm A."/>
            <person name="Muszewska A."/>
            <person name="Steczkiewicz K."/>
            <person name="Masonjones S."/>
            <person name="Liao H.L."/>
            <person name="Gajdeczka M.T."/>
            <person name="Anike F."/>
            <person name="Vuek A."/>
            <person name="Anishchenko I.M."/>
            <person name="Voigt K."/>
            <person name="de Hoog G.S."/>
            <person name="Smith M.E."/>
            <person name="Heitman J."/>
            <person name="Vilgalys R."/>
            <person name="Stajich J.E."/>
        </authorList>
    </citation>
    <scope>NUCLEOTIDE SEQUENCE [LARGE SCALE GENOMIC DNA]</scope>
    <source>
        <strain evidence="1 2">LSU 92-RS-03</strain>
    </source>
</reference>
<dbReference type="AlphaFoldDB" id="A0A367IPR5"/>
<dbReference type="OrthoDB" id="2244979at2759"/>
<comment type="caution">
    <text evidence="1">The sequence shown here is derived from an EMBL/GenBank/DDBJ whole genome shotgun (WGS) entry which is preliminary data.</text>
</comment>
<evidence type="ECO:0000313" key="1">
    <source>
        <dbReference type="EMBL" id="RCH79655.1"/>
    </source>
</evidence>